<keyword evidence="4" id="KW-1005">Bacterial flagellum biogenesis</keyword>
<dbReference type="InterPro" id="IPR013974">
    <property type="entry name" value="SAF"/>
</dbReference>
<feature type="signal peptide" evidence="4">
    <location>
        <begin position="1"/>
        <end position="44"/>
    </location>
</feature>
<keyword evidence="3 4" id="KW-0574">Periplasm</keyword>
<reference evidence="6 7" key="1">
    <citation type="submission" date="2020-08" db="EMBL/GenBank/DDBJ databases">
        <title>Genomic Encyclopedia of Type Strains, Phase IV (KMG-IV): sequencing the most valuable type-strain genomes for metagenomic binning, comparative biology and taxonomic classification.</title>
        <authorList>
            <person name="Goeker M."/>
        </authorList>
    </citation>
    <scope>NUCLEOTIDE SEQUENCE [LARGE SCALE GENOMIC DNA]</scope>
    <source>
        <strain evidence="6 7">DSM 28760</strain>
    </source>
</reference>
<protein>
    <recommendedName>
        <fullName evidence="4">Flagella basal body P-ring formation protein FlgA</fullName>
    </recommendedName>
</protein>
<dbReference type="Proteomes" id="UP000537592">
    <property type="component" value="Unassembled WGS sequence"/>
</dbReference>
<keyword evidence="6" id="KW-0969">Cilium</keyword>
<accession>A0A7W6EE50</accession>
<dbReference type="PANTHER" id="PTHR36307">
    <property type="entry name" value="FLAGELLA BASAL BODY P-RING FORMATION PROTEIN FLGA"/>
    <property type="match status" value="1"/>
</dbReference>
<keyword evidence="6" id="KW-0282">Flagellum</keyword>
<comment type="function">
    <text evidence="4">Involved in the assembly process of the P-ring formation. It may associate with FlgF on the rod constituting a structure essential for the P-ring assembly or may act as a modulator protein for the P-ring assembly.</text>
</comment>
<proteinExistence type="inferred from homology"/>
<dbReference type="RefSeq" id="WP_183750078.1">
    <property type="nucleotide sequence ID" value="NZ_JACICC010000001.1"/>
</dbReference>
<feature type="domain" description="SAF" evidence="5">
    <location>
        <begin position="61"/>
        <end position="124"/>
    </location>
</feature>
<dbReference type="InterPro" id="IPR017585">
    <property type="entry name" value="SAF_FlgA"/>
</dbReference>
<name>A0A7W6EE50_9HYPH</name>
<evidence type="ECO:0000313" key="6">
    <source>
        <dbReference type="EMBL" id="MBB3808026.1"/>
    </source>
</evidence>
<dbReference type="SMART" id="SM00858">
    <property type="entry name" value="SAF"/>
    <property type="match status" value="1"/>
</dbReference>
<dbReference type="Gene3D" id="2.30.30.760">
    <property type="match status" value="1"/>
</dbReference>
<dbReference type="EMBL" id="JACICC010000001">
    <property type="protein sequence ID" value="MBB3808026.1"/>
    <property type="molecule type" value="Genomic_DNA"/>
</dbReference>
<dbReference type="AlphaFoldDB" id="A0A7W6EE50"/>
<dbReference type="Pfam" id="PF13144">
    <property type="entry name" value="ChapFlgA"/>
    <property type="match status" value="1"/>
</dbReference>
<dbReference type="GO" id="GO:0044780">
    <property type="term" value="P:bacterial-type flagellum assembly"/>
    <property type="evidence" value="ECO:0007669"/>
    <property type="project" value="InterPro"/>
</dbReference>
<comment type="similarity">
    <text evidence="4">Belongs to the FlgA family.</text>
</comment>
<dbReference type="CDD" id="cd11614">
    <property type="entry name" value="SAF_CpaB_FlgA_like"/>
    <property type="match status" value="1"/>
</dbReference>
<evidence type="ECO:0000256" key="2">
    <source>
        <dbReference type="ARBA" id="ARBA00022729"/>
    </source>
</evidence>
<sequence length="188" mass="19628">MLFLSAIRRSLSAGAGRLLPARARRPALMAAMALMLVPAGQAGAQELEDASSEQDPSSFGTVAVTPLVTIYPGDSIDPSMVAERTFAQLRPVRGGYVSSASALVDKVARRTLMPGIAIPLNALENTKLVQKGVPTQLVFEDGGLSITTLVSPLQAGELNEAIRARNIDSGLIVYGIVQEDGTLRATGG</sequence>
<evidence type="ECO:0000256" key="4">
    <source>
        <dbReference type="RuleBase" id="RU362063"/>
    </source>
</evidence>
<keyword evidence="7" id="KW-1185">Reference proteome</keyword>
<gene>
    <name evidence="6" type="ORF">FHS81_000080</name>
</gene>
<evidence type="ECO:0000256" key="1">
    <source>
        <dbReference type="ARBA" id="ARBA00004418"/>
    </source>
</evidence>
<comment type="caution">
    <text evidence="6">The sequence shown here is derived from an EMBL/GenBank/DDBJ whole genome shotgun (WGS) entry which is preliminary data.</text>
</comment>
<evidence type="ECO:0000313" key="7">
    <source>
        <dbReference type="Proteomes" id="UP000537592"/>
    </source>
</evidence>
<feature type="chain" id="PRO_5031605129" description="Flagella basal body P-ring formation protein FlgA" evidence="4">
    <location>
        <begin position="45"/>
        <end position="188"/>
    </location>
</feature>
<keyword evidence="2 4" id="KW-0732">Signal</keyword>
<dbReference type="NCBIfam" id="TIGR03170">
    <property type="entry name" value="flgA_cterm"/>
    <property type="match status" value="1"/>
</dbReference>
<organism evidence="6 7">
    <name type="scientific">Pseudochelatococcus contaminans</name>
    <dbReference type="NCBI Taxonomy" id="1538103"/>
    <lineage>
        <taxon>Bacteria</taxon>
        <taxon>Pseudomonadati</taxon>
        <taxon>Pseudomonadota</taxon>
        <taxon>Alphaproteobacteria</taxon>
        <taxon>Hyphomicrobiales</taxon>
        <taxon>Chelatococcaceae</taxon>
        <taxon>Pseudochelatococcus</taxon>
    </lineage>
</organism>
<dbReference type="InterPro" id="IPR039246">
    <property type="entry name" value="Flagellar_FlgA"/>
</dbReference>
<dbReference type="GO" id="GO:0042597">
    <property type="term" value="C:periplasmic space"/>
    <property type="evidence" value="ECO:0007669"/>
    <property type="project" value="UniProtKB-SubCell"/>
</dbReference>
<dbReference type="PANTHER" id="PTHR36307:SF1">
    <property type="entry name" value="FLAGELLA BASAL BODY P-RING FORMATION PROTEIN FLGA"/>
    <property type="match status" value="1"/>
</dbReference>
<comment type="subcellular location">
    <subcellularLocation>
        <location evidence="1 4">Periplasm</location>
    </subcellularLocation>
</comment>
<keyword evidence="6" id="KW-0966">Cell projection</keyword>
<evidence type="ECO:0000256" key="3">
    <source>
        <dbReference type="ARBA" id="ARBA00022764"/>
    </source>
</evidence>
<evidence type="ECO:0000259" key="5">
    <source>
        <dbReference type="SMART" id="SM00858"/>
    </source>
</evidence>